<keyword evidence="5 9" id="KW-1133">Transmembrane helix</keyword>
<feature type="domain" description="MrpA C-terminal/MbhD" evidence="12">
    <location>
        <begin position="614"/>
        <end position="677"/>
    </location>
</feature>
<feature type="transmembrane region" description="Helical" evidence="9">
    <location>
        <begin position="455"/>
        <end position="476"/>
    </location>
</feature>
<sequence length="979" mass="102742">MLTVVLAHALAACVAPALVRRVGRWAFLVLALVPAATFVWALTWAGTVTGGGAAVSVTPWVPALGLDLALRMGLLQWVMVLVVAGVGVLVMAYCTWYFEGTPPESLAGFGLAFTAFVGTMLGVVLADDLLLLYVFWELTTVFSYLLIGFKPTDRTGRLAAMQALLVTTLGGLAMLVGMLVLGQQAGTFRISEILADPPVGTATTVALLLILLGALTKSAQVPFHFWLPAAMAAPTPVSAYLHAASMVKAGVYLVALLAPAFAGTPGWHPVVLGLGTATMLLGGARALRQLDLKLLLAYGTVSQLGFLMVLVGIGTRTAALAGLAMLLAHALFKATLFLVVGIVDHQTGTRDLRELSGVGRRMPVVAVAAAVAGASMAGVPPLLGFVGKETVWAALLEILDGTRGDLPPAAGWAVLVGLVLGSALTAAYTLRFWWGAFAAKPGVAATRVTPVPAPFALAPVVLAGLTVVLGFAGGLLTDVLDGYADLLPAGEEDEYLALWHGLELPLALSAAALLLGLLLFRLQHQYCRLAARVGTRFTADAAYRVVLRRVDRFSVEATGLFQRGSVPTYLAVILLVVLALPGAATVAVLTGGTEGGPLGVRLWDSPAQGAVALVTVLAAVAAARSRRRLRAVALAGVTGYGAGLIFLLHGAPDVALTQVLVETVSLVVFVLVLRRLPPFFSDRPLSVRRWWRAALGVAVGTAVSGFLLVSANARTARPISEAFPDAAYDFGYGKNVVNITLVDIRAWDTMGEIAVLVAAATGVASLIFIDSRTSGIRRVRDIPYPRDVKKLSSQSGRRAWLPGPRTLSPERRSIVFEVVTRLVFHTVMVFALYLLLAGHNLPGGGFAAGMVAGLALMVRYLAGGRYELDEAAPVDAGVLIGTGLFVAALASLGPLLVSGEAQRTYDVYLYPPLLGEIHLVSSVGFDIGVFLVVVGLALDVLRTFGSRLDRHILREEQARDRGESVDRQAEAGREGAAPR</sequence>
<evidence type="ECO:0000256" key="8">
    <source>
        <dbReference type="SAM" id="MobiDB-lite"/>
    </source>
</evidence>
<evidence type="ECO:0000256" key="1">
    <source>
        <dbReference type="ARBA" id="ARBA00004651"/>
    </source>
</evidence>
<dbReference type="Pfam" id="PF00361">
    <property type="entry name" value="Proton_antipo_M"/>
    <property type="match status" value="1"/>
</dbReference>
<feature type="transmembrane region" description="Helical" evidence="9">
    <location>
        <begin position="267"/>
        <end position="287"/>
    </location>
</feature>
<evidence type="ECO:0000313" key="15">
    <source>
        <dbReference type="Proteomes" id="UP000679307"/>
    </source>
</evidence>
<feature type="transmembrane region" description="Helical" evidence="9">
    <location>
        <begin position="605"/>
        <end position="622"/>
    </location>
</feature>
<keyword evidence="6 9" id="KW-0472">Membrane</keyword>
<evidence type="ECO:0000256" key="9">
    <source>
        <dbReference type="SAM" id="Phobius"/>
    </source>
</evidence>
<feature type="transmembrane region" description="Helical" evidence="9">
    <location>
        <begin position="105"/>
        <end position="124"/>
    </location>
</feature>
<dbReference type="Pfam" id="PF20501">
    <property type="entry name" value="MbhE"/>
    <property type="match status" value="1"/>
</dbReference>
<feature type="region of interest" description="Disordered" evidence="8">
    <location>
        <begin position="958"/>
        <end position="979"/>
    </location>
</feature>
<keyword evidence="2" id="KW-0813">Transport</keyword>
<dbReference type="Pfam" id="PF13244">
    <property type="entry name" value="MbhD"/>
    <property type="match status" value="1"/>
</dbReference>
<dbReference type="NCBIfam" id="NF009284">
    <property type="entry name" value="PRK12644.1"/>
    <property type="match status" value="1"/>
</dbReference>
<dbReference type="Proteomes" id="UP000679307">
    <property type="component" value="Chromosome"/>
</dbReference>
<feature type="transmembrane region" description="Helical" evidence="9">
    <location>
        <begin position="294"/>
        <end position="313"/>
    </location>
</feature>
<dbReference type="PRINTS" id="PR01434">
    <property type="entry name" value="NADHDHGNASE5"/>
</dbReference>
<feature type="transmembrane region" description="Helical" evidence="9">
    <location>
        <begin position="569"/>
        <end position="593"/>
    </location>
</feature>
<feature type="transmembrane region" description="Helical" evidence="9">
    <location>
        <begin position="693"/>
        <end position="713"/>
    </location>
</feature>
<feature type="domain" description="Na+/H+ antiporter MnhB subunit-related protein" evidence="11">
    <location>
        <begin position="815"/>
        <end position="938"/>
    </location>
</feature>
<evidence type="ECO:0000259" key="12">
    <source>
        <dbReference type="Pfam" id="PF13244"/>
    </source>
</evidence>
<evidence type="ECO:0000256" key="7">
    <source>
        <dbReference type="RuleBase" id="RU000320"/>
    </source>
</evidence>
<gene>
    <name evidence="14" type="primary">mrpA</name>
    <name evidence="14" type="ORF">ENKNEFLB_04278</name>
</gene>
<keyword evidence="15" id="KW-1185">Reference proteome</keyword>
<feature type="transmembrane region" description="Helical" evidence="9">
    <location>
        <begin position="364"/>
        <end position="386"/>
    </location>
</feature>
<evidence type="ECO:0000313" key="14">
    <source>
        <dbReference type="EMBL" id="QVT81859.1"/>
    </source>
</evidence>
<evidence type="ECO:0000256" key="3">
    <source>
        <dbReference type="ARBA" id="ARBA00022475"/>
    </source>
</evidence>
<feature type="transmembrane region" description="Helical" evidence="9">
    <location>
        <begin position="874"/>
        <end position="897"/>
    </location>
</feature>
<dbReference type="InterPro" id="IPR025383">
    <property type="entry name" value="MrpA_C/MbhD"/>
</dbReference>
<dbReference type="Pfam" id="PF04039">
    <property type="entry name" value="MnhB"/>
    <property type="match status" value="1"/>
</dbReference>
<feature type="transmembrane region" description="Helical" evidence="9">
    <location>
        <begin position="202"/>
        <end position="227"/>
    </location>
</feature>
<feature type="transmembrane region" description="Helical" evidence="9">
    <location>
        <begin position="841"/>
        <end position="862"/>
    </location>
</feature>
<evidence type="ECO:0000259" key="13">
    <source>
        <dbReference type="Pfam" id="PF20501"/>
    </source>
</evidence>
<feature type="transmembrane region" description="Helical" evidence="9">
    <location>
        <begin position="27"/>
        <end position="45"/>
    </location>
</feature>
<reference evidence="14 15" key="1">
    <citation type="submission" date="2021-05" db="EMBL/GenBank/DDBJ databases">
        <title>Complete genome of Nocardioides aquaticus KCTC 9944T isolated from meromictic and hypersaline Ekho Lake, Antarctica.</title>
        <authorList>
            <person name="Hwang K."/>
            <person name="Kim K.M."/>
            <person name="Choe H."/>
        </authorList>
    </citation>
    <scope>NUCLEOTIDE SEQUENCE [LARGE SCALE GENOMIC DNA]</scope>
    <source>
        <strain evidence="14 15">KCTC 9944</strain>
    </source>
</reference>
<feature type="transmembrane region" description="Helical" evidence="9">
    <location>
        <begin position="629"/>
        <end position="648"/>
    </location>
</feature>
<feature type="transmembrane region" description="Helical" evidence="9">
    <location>
        <begin position="917"/>
        <end position="941"/>
    </location>
</feature>
<keyword evidence="4 7" id="KW-0812">Transmembrane</keyword>
<evidence type="ECO:0000256" key="2">
    <source>
        <dbReference type="ARBA" id="ARBA00022448"/>
    </source>
</evidence>
<feature type="transmembrane region" description="Helical" evidence="9">
    <location>
        <begin position="496"/>
        <end position="520"/>
    </location>
</feature>
<protein>
    <submittedName>
        <fullName evidence="14">Na(+)/H(+) antiporter subunit A</fullName>
    </submittedName>
</protein>
<feature type="transmembrane region" description="Helical" evidence="9">
    <location>
        <begin position="159"/>
        <end position="182"/>
    </location>
</feature>
<dbReference type="InterPro" id="IPR050616">
    <property type="entry name" value="CPA3_Na-H_Antiporter_A"/>
</dbReference>
<dbReference type="PANTHER" id="PTHR43373">
    <property type="entry name" value="NA(+)/H(+) ANTIPORTER SUBUNIT"/>
    <property type="match status" value="1"/>
</dbReference>
<feature type="transmembrane region" description="Helical" evidence="9">
    <location>
        <begin position="319"/>
        <end position="343"/>
    </location>
</feature>
<comment type="subcellular location">
    <subcellularLocation>
        <location evidence="1">Cell membrane</location>
        <topology evidence="1">Multi-pass membrane protein</topology>
    </subcellularLocation>
    <subcellularLocation>
        <location evidence="7">Membrane</location>
        <topology evidence="7">Multi-pass membrane protein</topology>
    </subcellularLocation>
</comment>
<evidence type="ECO:0000256" key="6">
    <source>
        <dbReference type="ARBA" id="ARBA00023136"/>
    </source>
</evidence>
<feature type="compositionally biased region" description="Basic and acidic residues" evidence="8">
    <location>
        <begin position="958"/>
        <end position="973"/>
    </location>
</feature>
<dbReference type="RefSeq" id="WP_214057161.1">
    <property type="nucleotide sequence ID" value="NZ_BAAAHS010000165.1"/>
</dbReference>
<feature type="domain" description="MrpA C-terminal/MbhE" evidence="13">
    <location>
        <begin position="688"/>
        <end position="767"/>
    </location>
</feature>
<feature type="transmembrane region" description="Helical" evidence="9">
    <location>
        <begin position="814"/>
        <end position="835"/>
    </location>
</feature>
<dbReference type="PANTHER" id="PTHR43373:SF1">
    <property type="entry name" value="NA(+)_H(+) ANTIPORTER SUBUNIT A"/>
    <property type="match status" value="1"/>
</dbReference>
<dbReference type="InterPro" id="IPR001750">
    <property type="entry name" value="ND/Mrp_TM"/>
</dbReference>
<evidence type="ECO:0000259" key="11">
    <source>
        <dbReference type="Pfam" id="PF04039"/>
    </source>
</evidence>
<name>A0ABX8ENK3_9ACTN</name>
<proteinExistence type="predicted"/>
<feature type="domain" description="NADH:quinone oxidoreductase/Mrp antiporter transmembrane" evidence="10">
    <location>
        <begin position="126"/>
        <end position="396"/>
    </location>
</feature>
<organism evidence="14 15">
    <name type="scientific">Nocardioides aquaticus</name>
    <dbReference type="NCBI Taxonomy" id="160826"/>
    <lineage>
        <taxon>Bacteria</taxon>
        <taxon>Bacillati</taxon>
        <taxon>Actinomycetota</taxon>
        <taxon>Actinomycetes</taxon>
        <taxon>Propionibacteriales</taxon>
        <taxon>Nocardioidaceae</taxon>
        <taxon>Nocardioides</taxon>
    </lineage>
</organism>
<keyword evidence="3" id="KW-1003">Cell membrane</keyword>
<accession>A0ABX8ENK3</accession>
<feature type="transmembrane region" description="Helical" evidence="9">
    <location>
        <begin position="409"/>
        <end position="434"/>
    </location>
</feature>
<dbReference type="InterPro" id="IPR007182">
    <property type="entry name" value="MnhB"/>
</dbReference>
<dbReference type="InterPro" id="IPR046806">
    <property type="entry name" value="MrpA_C/MbhE"/>
</dbReference>
<feature type="transmembrane region" description="Helical" evidence="9">
    <location>
        <begin position="130"/>
        <end position="147"/>
    </location>
</feature>
<feature type="transmembrane region" description="Helical" evidence="9">
    <location>
        <begin position="750"/>
        <end position="769"/>
    </location>
</feature>
<dbReference type="EMBL" id="CP075371">
    <property type="protein sequence ID" value="QVT81859.1"/>
    <property type="molecule type" value="Genomic_DNA"/>
</dbReference>
<evidence type="ECO:0000256" key="4">
    <source>
        <dbReference type="ARBA" id="ARBA00022692"/>
    </source>
</evidence>
<evidence type="ECO:0000259" key="10">
    <source>
        <dbReference type="Pfam" id="PF00361"/>
    </source>
</evidence>
<feature type="transmembrane region" description="Helical" evidence="9">
    <location>
        <begin position="76"/>
        <end position="98"/>
    </location>
</feature>
<evidence type="ECO:0000256" key="5">
    <source>
        <dbReference type="ARBA" id="ARBA00022989"/>
    </source>
</evidence>
<feature type="transmembrane region" description="Helical" evidence="9">
    <location>
        <begin position="654"/>
        <end position="673"/>
    </location>
</feature>